<dbReference type="SMART" id="SM00421">
    <property type="entry name" value="HTH_LUXR"/>
    <property type="match status" value="1"/>
</dbReference>
<dbReference type="Pfam" id="PF00196">
    <property type="entry name" value="GerE"/>
    <property type="match status" value="1"/>
</dbReference>
<dbReference type="PANTHER" id="PTHR44688">
    <property type="entry name" value="DNA-BINDING TRANSCRIPTIONAL ACTIVATOR DEVR_DOSR"/>
    <property type="match status" value="1"/>
</dbReference>
<dbReference type="RefSeq" id="WP_141338492.1">
    <property type="nucleotide sequence ID" value="NZ_JBHMAX010000023.1"/>
</dbReference>
<dbReference type="PANTHER" id="PTHR44688:SF16">
    <property type="entry name" value="DNA-BINDING TRANSCRIPTIONAL ACTIVATOR DEVR_DOSR"/>
    <property type="match status" value="1"/>
</dbReference>
<dbReference type="PRINTS" id="PR00038">
    <property type="entry name" value="HTHLUXR"/>
</dbReference>
<dbReference type="Gene3D" id="3.30.450.40">
    <property type="match status" value="1"/>
</dbReference>
<keyword evidence="6" id="KW-1185">Reference proteome</keyword>
<dbReference type="SUPFAM" id="SSF46894">
    <property type="entry name" value="C-terminal effector domain of the bipartite response regulators"/>
    <property type="match status" value="1"/>
</dbReference>
<dbReference type="InterPro" id="IPR000792">
    <property type="entry name" value="Tscrpt_reg_LuxR_C"/>
</dbReference>
<feature type="domain" description="HTH luxR-type" evidence="4">
    <location>
        <begin position="286"/>
        <end position="351"/>
    </location>
</feature>
<evidence type="ECO:0000313" key="5">
    <source>
        <dbReference type="EMBL" id="MFB9732971.1"/>
    </source>
</evidence>
<dbReference type="CDD" id="cd06170">
    <property type="entry name" value="LuxR_C_like"/>
    <property type="match status" value="1"/>
</dbReference>
<organism evidence="5 6">
    <name type="scientific">Ornithinimicrobium kibberense</name>
    <dbReference type="NCBI Taxonomy" id="282060"/>
    <lineage>
        <taxon>Bacteria</taxon>
        <taxon>Bacillati</taxon>
        <taxon>Actinomycetota</taxon>
        <taxon>Actinomycetes</taxon>
        <taxon>Micrococcales</taxon>
        <taxon>Ornithinimicrobiaceae</taxon>
        <taxon>Ornithinimicrobium</taxon>
    </lineage>
</organism>
<evidence type="ECO:0000256" key="3">
    <source>
        <dbReference type="ARBA" id="ARBA00023163"/>
    </source>
</evidence>
<dbReference type="InterPro" id="IPR029016">
    <property type="entry name" value="GAF-like_dom_sf"/>
</dbReference>
<dbReference type="SUPFAM" id="SSF55781">
    <property type="entry name" value="GAF domain-like"/>
    <property type="match status" value="1"/>
</dbReference>
<dbReference type="PROSITE" id="PS50043">
    <property type="entry name" value="HTH_LUXR_2"/>
    <property type="match status" value="1"/>
</dbReference>
<comment type="caution">
    <text evidence="5">The sequence shown here is derived from an EMBL/GenBank/DDBJ whole genome shotgun (WGS) entry which is preliminary data.</text>
</comment>
<evidence type="ECO:0000259" key="4">
    <source>
        <dbReference type="PROSITE" id="PS50043"/>
    </source>
</evidence>
<protein>
    <submittedName>
        <fullName evidence="5">LuxR C-terminal-related transcriptional regulator</fullName>
    </submittedName>
</protein>
<evidence type="ECO:0000313" key="6">
    <source>
        <dbReference type="Proteomes" id="UP001589613"/>
    </source>
</evidence>
<dbReference type="Proteomes" id="UP001589613">
    <property type="component" value="Unassembled WGS sequence"/>
</dbReference>
<reference evidence="5 6" key="1">
    <citation type="submission" date="2024-09" db="EMBL/GenBank/DDBJ databases">
        <authorList>
            <person name="Sun Q."/>
            <person name="Mori K."/>
        </authorList>
    </citation>
    <scope>NUCLEOTIDE SEQUENCE [LARGE SCALE GENOMIC DNA]</scope>
    <source>
        <strain evidence="5 6">JCM 12763</strain>
    </source>
</reference>
<proteinExistence type="predicted"/>
<keyword evidence="3" id="KW-0804">Transcription</keyword>
<dbReference type="EMBL" id="JBHMAX010000023">
    <property type="protein sequence ID" value="MFB9732971.1"/>
    <property type="molecule type" value="Genomic_DNA"/>
</dbReference>
<dbReference type="Gene3D" id="1.10.10.10">
    <property type="entry name" value="Winged helix-like DNA-binding domain superfamily/Winged helix DNA-binding domain"/>
    <property type="match status" value="1"/>
</dbReference>
<dbReference type="InterPro" id="IPR016032">
    <property type="entry name" value="Sig_transdc_resp-reg_C-effctor"/>
</dbReference>
<gene>
    <name evidence="5" type="ORF">ACFFN0_13050</name>
</gene>
<evidence type="ECO:0000256" key="2">
    <source>
        <dbReference type="ARBA" id="ARBA00023125"/>
    </source>
</evidence>
<dbReference type="PROSITE" id="PS00622">
    <property type="entry name" value="HTH_LUXR_1"/>
    <property type="match status" value="1"/>
</dbReference>
<keyword evidence="1" id="KW-0805">Transcription regulation</keyword>
<evidence type="ECO:0000256" key="1">
    <source>
        <dbReference type="ARBA" id="ARBA00023015"/>
    </source>
</evidence>
<keyword evidence="2" id="KW-0238">DNA-binding</keyword>
<name>A0ABV5V5B3_9MICO</name>
<sequence length="359" mass="39090">MALRPRADDDRLVEQVAAVCARAQEPLLLLERVAAAVRRRVPYDSAGWLLVDPDTLLITGVYEEDVPREAQLALIELELTAEDVNKFVDLGRARVPAAALSATTEGHLDRCARWTRVYGPAGFGDELRAVFRTGRVLWGHACLTRRADRAWFSRLEVELLARLSPHVAHGIRTALLLHESWAEDRADGPALLVLDDDGRVESATPEAMDRLGPVEDGRLDASVVVHEVAAQARALADRGAGGPPAVARTRAATGEWLLVRATRLAGDVGRTAVLVEPARRSDVAPLLLHLHELTTREREVTCLLLTGMATADIARELWITPETLRGHVKAVFAKLGVGSRAELFARLSHEPPVRSAPGS</sequence>
<accession>A0ABV5V5B3</accession>
<dbReference type="InterPro" id="IPR036388">
    <property type="entry name" value="WH-like_DNA-bd_sf"/>
</dbReference>